<gene>
    <name evidence="1" type="ORF">TTHERM_000001241</name>
</gene>
<dbReference type="GeneID" id="24436753"/>
<dbReference type="RefSeq" id="XP_012651072.1">
    <property type="nucleotide sequence ID" value="XM_012795618.1"/>
</dbReference>
<accession>W7XGW1</accession>
<dbReference type="EMBL" id="GG662845">
    <property type="protein sequence ID" value="EWS76288.1"/>
    <property type="molecule type" value="Genomic_DNA"/>
</dbReference>
<reference evidence="2" key="1">
    <citation type="journal article" date="2006" name="PLoS Biol.">
        <title>Macronuclear genome sequence of the ciliate Tetrahymena thermophila, a model eukaryote.</title>
        <authorList>
            <person name="Eisen J.A."/>
            <person name="Coyne R.S."/>
            <person name="Wu M."/>
            <person name="Wu D."/>
            <person name="Thiagarajan M."/>
            <person name="Wortman J.R."/>
            <person name="Badger J.H."/>
            <person name="Ren Q."/>
            <person name="Amedeo P."/>
            <person name="Jones K.M."/>
            <person name="Tallon L.J."/>
            <person name="Delcher A.L."/>
            <person name="Salzberg S.L."/>
            <person name="Silva J.C."/>
            <person name="Haas B.J."/>
            <person name="Majoros W.H."/>
            <person name="Farzad M."/>
            <person name="Carlton J.M."/>
            <person name="Smith R.K. Jr."/>
            <person name="Garg J."/>
            <person name="Pearlman R.E."/>
            <person name="Karrer K.M."/>
            <person name="Sun L."/>
            <person name="Manning G."/>
            <person name="Elde N.C."/>
            <person name="Turkewitz A.P."/>
            <person name="Asai D.J."/>
            <person name="Wilkes D.E."/>
            <person name="Wang Y."/>
            <person name="Cai H."/>
            <person name="Collins K."/>
            <person name="Stewart B.A."/>
            <person name="Lee S.R."/>
            <person name="Wilamowska K."/>
            <person name="Weinberg Z."/>
            <person name="Ruzzo W.L."/>
            <person name="Wloga D."/>
            <person name="Gaertig J."/>
            <person name="Frankel J."/>
            <person name="Tsao C.-C."/>
            <person name="Gorovsky M.A."/>
            <person name="Keeling P.J."/>
            <person name="Waller R.F."/>
            <person name="Patron N.J."/>
            <person name="Cherry J.M."/>
            <person name="Stover N.A."/>
            <person name="Krieger C.J."/>
            <person name="del Toro C."/>
            <person name="Ryder H.F."/>
            <person name="Williamson S.C."/>
            <person name="Barbeau R.A."/>
            <person name="Hamilton E.P."/>
            <person name="Orias E."/>
        </authorList>
    </citation>
    <scope>NUCLEOTIDE SEQUENCE [LARGE SCALE GENOMIC DNA]</scope>
    <source>
        <strain evidence="2">SB210</strain>
    </source>
</reference>
<dbReference type="AlphaFoldDB" id="W7XGW1"/>
<evidence type="ECO:0000313" key="2">
    <source>
        <dbReference type="Proteomes" id="UP000009168"/>
    </source>
</evidence>
<organism evidence="1 2">
    <name type="scientific">Tetrahymena thermophila (strain SB210)</name>
    <dbReference type="NCBI Taxonomy" id="312017"/>
    <lineage>
        <taxon>Eukaryota</taxon>
        <taxon>Sar</taxon>
        <taxon>Alveolata</taxon>
        <taxon>Ciliophora</taxon>
        <taxon>Intramacronucleata</taxon>
        <taxon>Oligohymenophorea</taxon>
        <taxon>Hymenostomatida</taxon>
        <taxon>Tetrahymenina</taxon>
        <taxon>Tetrahymenidae</taxon>
        <taxon>Tetrahymena</taxon>
    </lineage>
</organism>
<dbReference type="Proteomes" id="UP000009168">
    <property type="component" value="Unassembled WGS sequence"/>
</dbReference>
<keyword evidence="2" id="KW-1185">Reference proteome</keyword>
<dbReference type="KEGG" id="tet:TTHERM_000001241"/>
<name>W7XGW1_TETTS</name>
<sequence length="149" mass="18324">MGGRGGQKCERVYSRVIIIRKLKIGKQAEEQEKIRVIRNLKSKQKKQLDFVRFAQKQKRNQQKLRMWEESRGQIIVDYQYQRCEDKRSYNIRIWRQFRVYFSICRKRGMRVNKIKKERNNNLTKMKTHTLKPFIYIYICLCIYLSKQPL</sequence>
<evidence type="ECO:0000313" key="1">
    <source>
        <dbReference type="EMBL" id="EWS76288.1"/>
    </source>
</evidence>
<proteinExistence type="predicted"/>
<protein>
    <submittedName>
        <fullName evidence="1">Uncharacterized protein</fullName>
    </submittedName>
</protein>
<dbReference type="InParanoid" id="W7XGW1"/>